<dbReference type="InterPro" id="IPR001753">
    <property type="entry name" value="Enoyl-CoA_hydra/iso"/>
</dbReference>
<dbReference type="Pfam" id="PF00378">
    <property type="entry name" value="ECH_1"/>
    <property type="match status" value="1"/>
</dbReference>
<comment type="caution">
    <text evidence="1">The sequence shown here is derived from an EMBL/GenBank/DDBJ whole genome shotgun (WGS) entry which is preliminary data.</text>
</comment>
<dbReference type="SUPFAM" id="SSF52096">
    <property type="entry name" value="ClpP/crotonase"/>
    <property type="match status" value="1"/>
</dbReference>
<organism evidence="1 2">
    <name type="scientific">Sphingomonas koreensis</name>
    <dbReference type="NCBI Taxonomy" id="93064"/>
    <lineage>
        <taxon>Bacteria</taxon>
        <taxon>Pseudomonadati</taxon>
        <taxon>Pseudomonadota</taxon>
        <taxon>Alphaproteobacteria</taxon>
        <taxon>Sphingomonadales</taxon>
        <taxon>Sphingomonadaceae</taxon>
        <taxon>Sphingomonas</taxon>
    </lineage>
</organism>
<accession>A0A430G055</accession>
<dbReference type="Proteomes" id="UP000287746">
    <property type="component" value="Unassembled WGS sequence"/>
</dbReference>
<name>A0A430G055_9SPHN</name>
<dbReference type="InterPro" id="IPR050136">
    <property type="entry name" value="FA_oxidation_alpha_subunit"/>
</dbReference>
<dbReference type="InterPro" id="IPR029045">
    <property type="entry name" value="ClpP/crotonase-like_dom_sf"/>
</dbReference>
<gene>
    <name evidence="1" type="ORF">DAH66_17240</name>
</gene>
<dbReference type="PANTHER" id="PTHR43612:SF3">
    <property type="entry name" value="TRIFUNCTIONAL ENZYME SUBUNIT ALPHA, MITOCHONDRIAL"/>
    <property type="match status" value="1"/>
</dbReference>
<dbReference type="Gene3D" id="3.90.226.10">
    <property type="entry name" value="2-enoyl-CoA Hydratase, Chain A, domain 1"/>
    <property type="match status" value="1"/>
</dbReference>
<dbReference type="GO" id="GO:0006635">
    <property type="term" value="P:fatty acid beta-oxidation"/>
    <property type="evidence" value="ECO:0007669"/>
    <property type="project" value="TreeGrafter"/>
</dbReference>
<dbReference type="GO" id="GO:0004300">
    <property type="term" value="F:enoyl-CoA hydratase activity"/>
    <property type="evidence" value="ECO:0007669"/>
    <property type="project" value="TreeGrafter"/>
</dbReference>
<dbReference type="EMBL" id="QQYZ01000020">
    <property type="protein sequence ID" value="RSY79315.1"/>
    <property type="molecule type" value="Genomic_DNA"/>
</dbReference>
<evidence type="ECO:0000313" key="1">
    <source>
        <dbReference type="EMBL" id="RSY79315.1"/>
    </source>
</evidence>
<dbReference type="PANTHER" id="PTHR43612">
    <property type="entry name" value="TRIFUNCTIONAL ENZYME SUBUNIT ALPHA"/>
    <property type="match status" value="1"/>
</dbReference>
<dbReference type="AlphaFoldDB" id="A0A430G055"/>
<evidence type="ECO:0000313" key="2">
    <source>
        <dbReference type="Proteomes" id="UP000287746"/>
    </source>
</evidence>
<proteinExistence type="predicted"/>
<evidence type="ECO:0008006" key="3">
    <source>
        <dbReference type="Google" id="ProtNLM"/>
    </source>
</evidence>
<dbReference type="CDD" id="cd06558">
    <property type="entry name" value="crotonase-like"/>
    <property type="match status" value="1"/>
</dbReference>
<reference evidence="1 2" key="1">
    <citation type="submission" date="2018-07" db="EMBL/GenBank/DDBJ databases">
        <title>Genomic and Epidemiologic Investigation of an Indolent Hospital Outbreak.</title>
        <authorList>
            <person name="Johnson R.C."/>
            <person name="Deming C."/>
            <person name="Conlan S."/>
            <person name="Zellmer C.J."/>
            <person name="Michelin A.V."/>
            <person name="Lee-Lin S."/>
            <person name="Thomas P.J."/>
            <person name="Park M."/>
            <person name="Weingarten R.A."/>
            <person name="Less J."/>
            <person name="Dekker J.P."/>
            <person name="Frank K.M."/>
            <person name="Musser K.A."/>
            <person name="Mcquiston J.R."/>
            <person name="Henderson D.K."/>
            <person name="Lau A.F."/>
            <person name="Palmore T.N."/>
            <person name="Segre J.A."/>
        </authorList>
    </citation>
    <scope>NUCLEOTIDE SEQUENCE [LARGE SCALE GENOMIC DNA]</scope>
    <source>
        <strain evidence="1 2">SK-CDC1_0717</strain>
    </source>
</reference>
<sequence length="461" mass="49069">MAAQLRLPPRARARRCRQVSQDRCQSGADRMIDLPQLEQFRVEDAGRGLVHLVFDCPGRTMNVFSEAAIMELGAFAGWLASADVAGVVIRSGKANAFCAGADLTELGVAYDMIMAAPTRARFNLAFDHFFRLSKAIRALETAGKPVAAAIEGIALGGGCELALGAHHRVLVDDPKIAMGLPESLVGLLPGAGGTQRLPRLIGAQAALPIVLAGQRLGSQAALDAGLVDRLVPPGEAIAAAETWLLANPDARQPWDQPSWQPQSPATVGEVVAPARERVLGETLGHYPAPLAILECIEFGLPQAFEGAIRSEMAIFAELIQREEARNMIQTLFVGKTDYERLTRKDQVPDFVPEIVAAARSAIRAIPDVTRAMAGFAGCVAGVDPVRARTQPGYWLDGAFATAQAARQALAAVSDAVAPLSEGLESDERRLADYAVVKEAGYPAYLGGPFTYAARSKKEFAE</sequence>
<protein>
    <recommendedName>
        <fullName evidence="3">Enoyl-CoA hydratase/isomerase family protein</fullName>
    </recommendedName>
</protein>
<dbReference type="GO" id="GO:0016509">
    <property type="term" value="F:long-chain (3S)-3-hydroxyacyl-CoA dehydrogenase (NAD+) activity"/>
    <property type="evidence" value="ECO:0007669"/>
    <property type="project" value="TreeGrafter"/>
</dbReference>